<protein>
    <recommendedName>
        <fullName evidence="4">Lipoyl-binding domain-containing protein</fullName>
    </recommendedName>
</protein>
<dbReference type="EMBL" id="NEVM01000001">
    <property type="protein sequence ID" value="OZI37882.1"/>
    <property type="molecule type" value="Genomic_DNA"/>
</dbReference>
<gene>
    <name evidence="2" type="ORF">CAL29_05810</name>
</gene>
<reference evidence="3" key="1">
    <citation type="submission" date="2017-05" db="EMBL/GenBank/DDBJ databases">
        <title>Complete and WGS of Bordetella genogroups.</title>
        <authorList>
            <person name="Spilker T."/>
            <person name="Lipuma J."/>
        </authorList>
    </citation>
    <scope>NUCLEOTIDE SEQUENCE [LARGE SCALE GENOMIC DNA]</scope>
    <source>
        <strain evidence="3">AU16122</strain>
    </source>
</reference>
<name>A0A261SLR6_9BORD</name>
<dbReference type="AlphaFoldDB" id="A0A261SLR6"/>
<dbReference type="Proteomes" id="UP000216020">
    <property type="component" value="Unassembled WGS sequence"/>
</dbReference>
<dbReference type="OrthoDB" id="8656309at2"/>
<sequence>MTTMEDLAEIKRLMTQAGITKLTLASPSLSLEIVTAAHAADPGLAANAGSDPGAIPDTQSGSGPGPTPAEKQAQVHTVHSRHIGRFEPRHLTRKLPAIAPGTRVVRGEILGFVRDGMVLRPVHAESDGAVTEILRRPGAVVGYGTALIAYRP</sequence>
<keyword evidence="3" id="KW-1185">Reference proteome</keyword>
<dbReference type="InterPro" id="IPR011053">
    <property type="entry name" value="Single_hybrid_motif"/>
</dbReference>
<dbReference type="Gene3D" id="2.40.50.100">
    <property type="match status" value="1"/>
</dbReference>
<feature type="region of interest" description="Disordered" evidence="1">
    <location>
        <begin position="44"/>
        <end position="83"/>
    </location>
</feature>
<dbReference type="RefSeq" id="WP_094851982.1">
    <property type="nucleotide sequence ID" value="NZ_NEVM01000001.1"/>
</dbReference>
<proteinExistence type="predicted"/>
<comment type="caution">
    <text evidence="2">The sequence shown here is derived from an EMBL/GenBank/DDBJ whole genome shotgun (WGS) entry which is preliminary data.</text>
</comment>
<evidence type="ECO:0000313" key="2">
    <source>
        <dbReference type="EMBL" id="OZI37882.1"/>
    </source>
</evidence>
<organism evidence="2 3">
    <name type="scientific">Bordetella genomosp. 10</name>
    <dbReference type="NCBI Taxonomy" id="1416804"/>
    <lineage>
        <taxon>Bacteria</taxon>
        <taxon>Pseudomonadati</taxon>
        <taxon>Pseudomonadota</taxon>
        <taxon>Betaproteobacteria</taxon>
        <taxon>Burkholderiales</taxon>
        <taxon>Alcaligenaceae</taxon>
        <taxon>Bordetella</taxon>
    </lineage>
</organism>
<evidence type="ECO:0008006" key="4">
    <source>
        <dbReference type="Google" id="ProtNLM"/>
    </source>
</evidence>
<accession>A0A261SLR6</accession>
<evidence type="ECO:0000256" key="1">
    <source>
        <dbReference type="SAM" id="MobiDB-lite"/>
    </source>
</evidence>
<dbReference type="SUPFAM" id="SSF51230">
    <property type="entry name" value="Single hybrid motif"/>
    <property type="match status" value="1"/>
</dbReference>
<evidence type="ECO:0000313" key="3">
    <source>
        <dbReference type="Proteomes" id="UP000216020"/>
    </source>
</evidence>